<proteinExistence type="predicted"/>
<dbReference type="Pfam" id="PF07729">
    <property type="entry name" value="FCD"/>
    <property type="match status" value="1"/>
</dbReference>
<dbReference type="Gene3D" id="1.20.120.530">
    <property type="entry name" value="GntR ligand-binding domain-like"/>
    <property type="match status" value="1"/>
</dbReference>
<dbReference type="PRINTS" id="PR00035">
    <property type="entry name" value="HTHGNTR"/>
</dbReference>
<evidence type="ECO:0000259" key="4">
    <source>
        <dbReference type="PROSITE" id="PS50949"/>
    </source>
</evidence>
<evidence type="ECO:0000256" key="1">
    <source>
        <dbReference type="ARBA" id="ARBA00023015"/>
    </source>
</evidence>
<dbReference type="PROSITE" id="PS50949">
    <property type="entry name" value="HTH_GNTR"/>
    <property type="match status" value="1"/>
</dbReference>
<dbReference type="CDD" id="cd07377">
    <property type="entry name" value="WHTH_GntR"/>
    <property type="match status" value="1"/>
</dbReference>
<dbReference type="SUPFAM" id="SSF46785">
    <property type="entry name" value="Winged helix' DNA-binding domain"/>
    <property type="match status" value="1"/>
</dbReference>
<evidence type="ECO:0000313" key="5">
    <source>
        <dbReference type="EMBL" id="OEF95578.1"/>
    </source>
</evidence>
<organism evidence="5 6">
    <name type="scientific">Desulfuribacillus alkaliarsenatis</name>
    <dbReference type="NCBI Taxonomy" id="766136"/>
    <lineage>
        <taxon>Bacteria</taxon>
        <taxon>Bacillati</taxon>
        <taxon>Bacillota</taxon>
        <taxon>Desulfuribacillia</taxon>
        <taxon>Desulfuribacillales</taxon>
        <taxon>Desulfuribacillaceae</taxon>
        <taxon>Desulfuribacillus</taxon>
    </lineage>
</organism>
<comment type="caution">
    <text evidence="5">The sequence shown here is derived from an EMBL/GenBank/DDBJ whole genome shotgun (WGS) entry which is preliminary data.</text>
</comment>
<evidence type="ECO:0000256" key="3">
    <source>
        <dbReference type="ARBA" id="ARBA00023163"/>
    </source>
</evidence>
<keyword evidence="1" id="KW-0805">Transcription regulation</keyword>
<dbReference type="RefSeq" id="WP_069644391.1">
    <property type="nucleotide sequence ID" value="NZ_MIJE01000036.1"/>
</dbReference>
<accession>A0A1E5FYG3</accession>
<dbReference type="InterPro" id="IPR000524">
    <property type="entry name" value="Tscrpt_reg_HTH_GntR"/>
</dbReference>
<protein>
    <recommendedName>
        <fullName evidence="4">HTH gntR-type domain-containing protein</fullName>
    </recommendedName>
</protein>
<keyword evidence="3" id="KW-0804">Transcription</keyword>
<dbReference type="SUPFAM" id="SSF48008">
    <property type="entry name" value="GntR ligand-binding domain-like"/>
    <property type="match status" value="1"/>
</dbReference>
<dbReference type="AlphaFoldDB" id="A0A1E5FYG3"/>
<dbReference type="GO" id="GO:0003700">
    <property type="term" value="F:DNA-binding transcription factor activity"/>
    <property type="evidence" value="ECO:0007669"/>
    <property type="project" value="InterPro"/>
</dbReference>
<dbReference type="InterPro" id="IPR008920">
    <property type="entry name" value="TF_FadR/GntR_C"/>
</dbReference>
<keyword evidence="2" id="KW-0238">DNA-binding</keyword>
<gene>
    <name evidence="5" type="ORF">BHF68_12035</name>
</gene>
<dbReference type="InterPro" id="IPR011711">
    <property type="entry name" value="GntR_C"/>
</dbReference>
<dbReference type="OrthoDB" id="369138at2"/>
<dbReference type="SMART" id="SM00895">
    <property type="entry name" value="FCD"/>
    <property type="match status" value="1"/>
</dbReference>
<evidence type="ECO:0000256" key="2">
    <source>
        <dbReference type="ARBA" id="ARBA00023125"/>
    </source>
</evidence>
<evidence type="ECO:0000313" key="6">
    <source>
        <dbReference type="Proteomes" id="UP000094296"/>
    </source>
</evidence>
<dbReference type="SMART" id="SM00345">
    <property type="entry name" value="HTH_GNTR"/>
    <property type="match status" value="1"/>
</dbReference>
<feature type="domain" description="HTH gntR-type" evidence="4">
    <location>
        <begin position="8"/>
        <end position="76"/>
    </location>
</feature>
<dbReference type="EMBL" id="MIJE01000036">
    <property type="protein sequence ID" value="OEF95578.1"/>
    <property type="molecule type" value="Genomic_DNA"/>
</dbReference>
<dbReference type="Gene3D" id="1.10.10.10">
    <property type="entry name" value="Winged helix-like DNA-binding domain superfamily/Winged helix DNA-binding domain"/>
    <property type="match status" value="1"/>
</dbReference>
<dbReference type="InterPro" id="IPR036390">
    <property type="entry name" value="WH_DNA-bd_sf"/>
</dbReference>
<sequence>MLEPVKKKRLYEEIMQQIRSLIIDGKFQPGDKLPSERDLATKLGVARSSVREALRALELLGYLESRQGEGTFIKNHSNADIVESMAFFILKEKDTLDDLFEVREILECEMACLAAERATGDDIEKLEEILAKATEFVTAGKIPLAEDSDFHNALAEASRNDILMRVMHTIADFIRKGREGSLTIPGRPHKSIKDHYEILQAVKEQDGNKAREAMRKHLKTVKKELFGEA</sequence>
<name>A0A1E5FYG3_9FIRM</name>
<dbReference type="Proteomes" id="UP000094296">
    <property type="component" value="Unassembled WGS sequence"/>
</dbReference>
<dbReference type="Pfam" id="PF00392">
    <property type="entry name" value="GntR"/>
    <property type="match status" value="1"/>
</dbReference>
<dbReference type="STRING" id="766136.BHF68_12035"/>
<dbReference type="InterPro" id="IPR036388">
    <property type="entry name" value="WH-like_DNA-bd_sf"/>
</dbReference>
<dbReference type="GO" id="GO:0003677">
    <property type="term" value="F:DNA binding"/>
    <property type="evidence" value="ECO:0007669"/>
    <property type="project" value="UniProtKB-KW"/>
</dbReference>
<dbReference type="PANTHER" id="PTHR43537:SF5">
    <property type="entry name" value="UXU OPERON TRANSCRIPTIONAL REGULATOR"/>
    <property type="match status" value="1"/>
</dbReference>
<keyword evidence="6" id="KW-1185">Reference proteome</keyword>
<dbReference type="PANTHER" id="PTHR43537">
    <property type="entry name" value="TRANSCRIPTIONAL REGULATOR, GNTR FAMILY"/>
    <property type="match status" value="1"/>
</dbReference>
<reference evidence="5 6" key="1">
    <citation type="submission" date="2016-09" db="EMBL/GenBank/DDBJ databases">
        <title>Draft genome sequence for the type strain of Desulfuribacillus alkaliarsenatis AHT28, an obligately anaerobic, sulfidogenic bacterium isolated from Russian soda lake sediments.</title>
        <authorList>
            <person name="Abin C.A."/>
            <person name="Hollibaugh J.T."/>
        </authorList>
    </citation>
    <scope>NUCLEOTIDE SEQUENCE [LARGE SCALE GENOMIC DNA]</scope>
    <source>
        <strain evidence="5 6">AHT28</strain>
    </source>
</reference>